<keyword evidence="3" id="KW-0805">Transcription regulation</keyword>
<dbReference type="PROSITE" id="PS50807">
    <property type="entry name" value="GCM"/>
    <property type="match status" value="1"/>
</dbReference>
<evidence type="ECO:0000256" key="5">
    <source>
        <dbReference type="ARBA" id="ARBA00023163"/>
    </source>
</evidence>
<keyword evidence="5" id="KW-0804">Transcription</keyword>
<dbReference type="SUPFAM" id="SSF90073">
    <property type="entry name" value="GCM domain"/>
    <property type="match status" value="1"/>
</dbReference>
<evidence type="ECO:0000256" key="1">
    <source>
        <dbReference type="ARBA" id="ARBA00004123"/>
    </source>
</evidence>
<dbReference type="PANTHER" id="PTHR12414">
    <property type="entry name" value="GLIAL CELLS MISSING RELATED/GLIDE"/>
    <property type="match status" value="1"/>
</dbReference>
<evidence type="ECO:0000256" key="7">
    <source>
        <dbReference type="SAM" id="MobiDB-lite"/>
    </source>
</evidence>
<keyword evidence="4" id="KW-0238">DNA-binding</keyword>
<dbReference type="GO" id="GO:0000978">
    <property type="term" value="F:RNA polymerase II cis-regulatory region sequence-specific DNA binding"/>
    <property type="evidence" value="ECO:0007669"/>
    <property type="project" value="TreeGrafter"/>
</dbReference>
<dbReference type="InterPro" id="IPR039791">
    <property type="entry name" value="GCM"/>
</dbReference>
<reference evidence="9" key="3">
    <citation type="submission" date="2025-09" db="UniProtKB">
        <authorList>
            <consortium name="Ensembl"/>
        </authorList>
    </citation>
    <scope>IDENTIFICATION</scope>
</reference>
<dbReference type="GeneTree" id="ENSGT00390000006777"/>
<feature type="compositionally biased region" description="Basic and acidic residues" evidence="7">
    <location>
        <begin position="154"/>
        <end position="168"/>
    </location>
</feature>
<organism evidence="9 10">
    <name type="scientific">Erpetoichthys calabaricus</name>
    <name type="common">Rope fish</name>
    <name type="synonym">Calamoichthys calabaricus</name>
    <dbReference type="NCBI Taxonomy" id="27687"/>
    <lineage>
        <taxon>Eukaryota</taxon>
        <taxon>Metazoa</taxon>
        <taxon>Chordata</taxon>
        <taxon>Craniata</taxon>
        <taxon>Vertebrata</taxon>
        <taxon>Euteleostomi</taxon>
        <taxon>Actinopterygii</taxon>
        <taxon>Polypteriformes</taxon>
        <taxon>Polypteridae</taxon>
        <taxon>Erpetoichthys</taxon>
    </lineage>
</organism>
<protein>
    <submittedName>
        <fullName evidence="9">Glial cells missing transcription factor 1</fullName>
    </submittedName>
</protein>
<keyword evidence="10" id="KW-1185">Reference proteome</keyword>
<dbReference type="AlphaFoldDB" id="A0A8C4SNQ2"/>
<evidence type="ECO:0000256" key="3">
    <source>
        <dbReference type="ARBA" id="ARBA00023015"/>
    </source>
</evidence>
<gene>
    <name evidence="9" type="primary">GCM1</name>
</gene>
<feature type="domain" description="GCM" evidence="8">
    <location>
        <begin position="15"/>
        <end position="170"/>
    </location>
</feature>
<keyword evidence="6" id="KW-0539">Nucleus</keyword>
<evidence type="ECO:0000313" key="10">
    <source>
        <dbReference type="Proteomes" id="UP000694620"/>
    </source>
</evidence>
<proteinExistence type="predicted"/>
<dbReference type="Proteomes" id="UP000694620">
    <property type="component" value="Chromosome 15"/>
</dbReference>
<evidence type="ECO:0000256" key="6">
    <source>
        <dbReference type="ARBA" id="ARBA00023242"/>
    </source>
</evidence>
<reference evidence="9" key="1">
    <citation type="submission" date="2021-06" db="EMBL/GenBank/DDBJ databases">
        <authorList>
            <consortium name="Wellcome Sanger Institute Data Sharing"/>
        </authorList>
    </citation>
    <scope>NUCLEOTIDE SEQUENCE [LARGE SCALE GENOMIC DNA]</scope>
</reference>
<dbReference type="Gene3D" id="3.30.70.3530">
    <property type="entry name" value="GCM motif"/>
    <property type="match status" value="1"/>
</dbReference>
<feature type="region of interest" description="Disordered" evidence="7">
    <location>
        <begin position="154"/>
        <end position="180"/>
    </location>
</feature>
<dbReference type="PANTHER" id="PTHR12414:SF6">
    <property type="entry name" value="CHORION-SPECIFIC TRANSCRIPTION FACTOR GCMA"/>
    <property type="match status" value="1"/>
</dbReference>
<dbReference type="InterPro" id="IPR003902">
    <property type="entry name" value="Tscrpt_reg_GCM"/>
</dbReference>
<name>A0A8C4SNQ2_ERPCA</name>
<evidence type="ECO:0000313" key="9">
    <source>
        <dbReference type="Ensembl" id="ENSECRP00000019803.1"/>
    </source>
</evidence>
<reference evidence="9" key="2">
    <citation type="submission" date="2025-08" db="UniProtKB">
        <authorList>
            <consortium name="Ensembl"/>
        </authorList>
    </citation>
    <scope>IDENTIFICATION</scope>
</reference>
<dbReference type="Gene3D" id="2.20.25.670">
    <property type="entry name" value="GCM domain, large subdomain"/>
    <property type="match status" value="1"/>
</dbReference>
<sequence length="426" mass="47082">MSKVTADNPGFFSRMGWDINDVSLPQDVKHVDKFQEWTDSYVKHVYGCHDKNAQRHLSGWAMRNTNNHNSRILKKSCLGVVLCSNDCTTPDGRKIYLRPAICDKARQKQQKKGCPNCHGLLTLVSCRGHGGYPVTNFWRHEGLYIFFQSKGVHDHPRPESKLEAEARKSVNRKRSSAPMKTLNTPKALDYELFTGAASGSEGELPAMPSQCAQEYQEEYQEEPLHPSLAFPLPGTFGCGMSPYVPDGPFDVVEGTKYYGRCLQYPEGGYAAVGNSSWDSGDTWNKMIHNLNFCSSKPFIGYAPSSGGYPCETADLQGIFDTPSEGCQGAMPKSRGPYCAFHTGGDQPWDGDGCDKKAVWSYGSSFLTSPAYDAYQEDALVGRHPASQAPPPSPIARLTDQRLPQGKYGSMAAGGDERTYFINESFR</sequence>
<dbReference type="GO" id="GO:0005634">
    <property type="term" value="C:nucleus"/>
    <property type="evidence" value="ECO:0007669"/>
    <property type="project" value="UniProtKB-SubCell"/>
</dbReference>
<dbReference type="FunFam" id="3.30.70.3530:FF:000001">
    <property type="entry name" value="Chorion-specific transcription factor GCMb"/>
    <property type="match status" value="1"/>
</dbReference>
<evidence type="ECO:0000256" key="2">
    <source>
        <dbReference type="ARBA" id="ARBA00022473"/>
    </source>
</evidence>
<comment type="subcellular location">
    <subcellularLocation>
        <location evidence="1">Nucleus</location>
    </subcellularLocation>
</comment>
<evidence type="ECO:0000256" key="4">
    <source>
        <dbReference type="ARBA" id="ARBA00023125"/>
    </source>
</evidence>
<keyword evidence="2" id="KW-0217">Developmental protein</keyword>
<evidence type="ECO:0000259" key="8">
    <source>
        <dbReference type="PROSITE" id="PS50807"/>
    </source>
</evidence>
<dbReference type="Pfam" id="PF03615">
    <property type="entry name" value="GCM"/>
    <property type="match status" value="1"/>
</dbReference>
<dbReference type="Ensembl" id="ENSECRT00000020221.1">
    <property type="protein sequence ID" value="ENSECRP00000019803.1"/>
    <property type="gene ID" value="ENSECRG00000013270.1"/>
</dbReference>
<dbReference type="InterPro" id="IPR036115">
    <property type="entry name" value="GCM_dom_sf"/>
</dbReference>
<dbReference type="InterPro" id="IPR043021">
    <property type="entry name" value="GCM_small"/>
</dbReference>
<dbReference type="GO" id="GO:0001228">
    <property type="term" value="F:DNA-binding transcription activator activity, RNA polymerase II-specific"/>
    <property type="evidence" value="ECO:0007669"/>
    <property type="project" value="InterPro"/>
</dbReference>
<accession>A0A8C4SNQ2</accession>
<dbReference type="GO" id="GO:0042063">
    <property type="term" value="P:gliogenesis"/>
    <property type="evidence" value="ECO:0007669"/>
    <property type="project" value="TreeGrafter"/>
</dbReference>
<dbReference type="InterPro" id="IPR043020">
    <property type="entry name" value="GCM_large"/>
</dbReference>